<evidence type="ECO:0000259" key="1">
    <source>
        <dbReference type="Pfam" id="PF13601"/>
    </source>
</evidence>
<dbReference type="InterPro" id="IPR036388">
    <property type="entry name" value="WH-like_DNA-bd_sf"/>
</dbReference>
<proteinExistence type="predicted"/>
<gene>
    <name evidence="2" type="ORF">FKR81_04710</name>
</gene>
<sequence>MTEHPTAGIDETVHQRHRLGILTIAAEAKRVEFGYLKSTLELTAGNLSRHITVLEEAGLLEVEKGYDGKRPKTWVSITNKGREALAAEMAALRALLDRHDRG</sequence>
<accession>A0A563EZX3</accession>
<dbReference type="Gene3D" id="1.10.10.10">
    <property type="entry name" value="Winged helix-like DNA-binding domain superfamily/Winged helix DNA-binding domain"/>
    <property type="match status" value="1"/>
</dbReference>
<evidence type="ECO:0000313" key="3">
    <source>
        <dbReference type="Proteomes" id="UP000316639"/>
    </source>
</evidence>
<keyword evidence="3" id="KW-1185">Reference proteome</keyword>
<dbReference type="Proteomes" id="UP000316639">
    <property type="component" value="Unassembled WGS sequence"/>
</dbReference>
<dbReference type="Pfam" id="PF13601">
    <property type="entry name" value="HTH_34"/>
    <property type="match status" value="1"/>
</dbReference>
<dbReference type="InterPro" id="IPR036390">
    <property type="entry name" value="WH_DNA-bd_sf"/>
</dbReference>
<protein>
    <submittedName>
        <fullName evidence="2">Helix-turn-helix domain-containing protein</fullName>
    </submittedName>
</protein>
<dbReference type="RefSeq" id="WP_146349686.1">
    <property type="nucleotide sequence ID" value="NZ_VOBR01000003.1"/>
</dbReference>
<dbReference type="OrthoDB" id="4952043at2"/>
<dbReference type="PANTHER" id="PTHR37318">
    <property type="entry name" value="BSL7504 PROTEIN"/>
    <property type="match status" value="1"/>
</dbReference>
<organism evidence="2 3">
    <name type="scientific">Lentzea tibetensis</name>
    <dbReference type="NCBI Taxonomy" id="2591470"/>
    <lineage>
        <taxon>Bacteria</taxon>
        <taxon>Bacillati</taxon>
        <taxon>Actinomycetota</taxon>
        <taxon>Actinomycetes</taxon>
        <taxon>Pseudonocardiales</taxon>
        <taxon>Pseudonocardiaceae</taxon>
        <taxon>Lentzea</taxon>
    </lineage>
</organism>
<feature type="domain" description="Winged helix DNA-binding" evidence="1">
    <location>
        <begin position="18"/>
        <end position="95"/>
    </location>
</feature>
<dbReference type="InterPro" id="IPR027395">
    <property type="entry name" value="WH_DNA-bd_dom"/>
</dbReference>
<dbReference type="EMBL" id="VOBR01000003">
    <property type="protein sequence ID" value="TWP53275.1"/>
    <property type="molecule type" value="Genomic_DNA"/>
</dbReference>
<dbReference type="PANTHER" id="PTHR37318:SF1">
    <property type="entry name" value="BSL7504 PROTEIN"/>
    <property type="match status" value="1"/>
</dbReference>
<name>A0A563EZX3_9PSEU</name>
<dbReference type="AlphaFoldDB" id="A0A563EZX3"/>
<comment type="caution">
    <text evidence="2">The sequence shown here is derived from an EMBL/GenBank/DDBJ whole genome shotgun (WGS) entry which is preliminary data.</text>
</comment>
<dbReference type="SUPFAM" id="SSF46785">
    <property type="entry name" value="Winged helix' DNA-binding domain"/>
    <property type="match status" value="1"/>
</dbReference>
<reference evidence="2 3" key="1">
    <citation type="submission" date="2019-07" db="EMBL/GenBank/DDBJ databases">
        <title>Lentzea xizangensis sp. nov., isolated from Qinghai-Tibetan Plateau Soils.</title>
        <authorList>
            <person name="Huang J."/>
        </authorList>
    </citation>
    <scope>NUCLEOTIDE SEQUENCE [LARGE SCALE GENOMIC DNA]</scope>
    <source>
        <strain evidence="2 3">FXJ1.1311</strain>
    </source>
</reference>
<evidence type="ECO:0000313" key="2">
    <source>
        <dbReference type="EMBL" id="TWP53275.1"/>
    </source>
</evidence>